<keyword evidence="2" id="KW-0472">Membrane</keyword>
<gene>
    <name evidence="3" type="ORF">SAMN05660359_00821</name>
</gene>
<evidence type="ECO:0000256" key="1">
    <source>
        <dbReference type="SAM" id="MobiDB-lite"/>
    </source>
</evidence>
<keyword evidence="2" id="KW-1133">Transmembrane helix</keyword>
<protein>
    <submittedName>
        <fullName evidence="3">Uncharacterized membrane protein, YccA/Bax inhibitor family</fullName>
    </submittedName>
</protein>
<feature type="compositionally biased region" description="Gly residues" evidence="1">
    <location>
        <begin position="16"/>
        <end position="32"/>
    </location>
</feature>
<dbReference type="InterPro" id="IPR010539">
    <property type="entry name" value="BaxI_1-like"/>
</dbReference>
<feature type="region of interest" description="Disordered" evidence="1">
    <location>
        <begin position="1"/>
        <end position="37"/>
    </location>
</feature>
<evidence type="ECO:0000313" key="4">
    <source>
        <dbReference type="Proteomes" id="UP000183642"/>
    </source>
</evidence>
<accession>A0A1I5DJ67</accession>
<keyword evidence="2" id="KW-0812">Transmembrane</keyword>
<organism evidence="3 4">
    <name type="scientific">Geodermatophilus obscurus</name>
    <dbReference type="NCBI Taxonomy" id="1861"/>
    <lineage>
        <taxon>Bacteria</taxon>
        <taxon>Bacillati</taxon>
        <taxon>Actinomycetota</taxon>
        <taxon>Actinomycetes</taxon>
        <taxon>Geodermatophilales</taxon>
        <taxon>Geodermatophilaceae</taxon>
        <taxon>Geodermatophilus</taxon>
    </lineage>
</organism>
<name>A0A1I5DJ67_9ACTN</name>
<dbReference type="Proteomes" id="UP000183642">
    <property type="component" value="Unassembled WGS sequence"/>
</dbReference>
<feature type="transmembrane region" description="Helical" evidence="2">
    <location>
        <begin position="242"/>
        <end position="265"/>
    </location>
</feature>
<dbReference type="Pfam" id="PF12811">
    <property type="entry name" value="BaxI_1"/>
    <property type="match status" value="1"/>
</dbReference>
<dbReference type="OrthoDB" id="116480at2"/>
<feature type="transmembrane region" description="Helical" evidence="2">
    <location>
        <begin position="171"/>
        <end position="193"/>
    </location>
</feature>
<feature type="transmembrane region" description="Helical" evidence="2">
    <location>
        <begin position="98"/>
        <end position="116"/>
    </location>
</feature>
<feature type="transmembrane region" description="Helical" evidence="2">
    <location>
        <begin position="122"/>
        <end position="141"/>
    </location>
</feature>
<sequence>MPSHNPVFGRGFANAGSGGGQQYGQQGPGAPGYGQQYGQQGYGQQQYGAPGYGAPAYGQQYGAPQGYDQQYGAPAPAGTPFGPPATRYMTMDDVVQKTGLSFLVTVLSAAVTWALLPQDLALGLALPAVLVAFVLGLVIAFKQIANPVATLTYGALYGVALGAISEAFNDLFPGIVTQALVGTFGVFAGMLVVYKTGAIRVTPKLTRWIVGALFGVLALVLVNLVAGFFVQGGLGLRDGGPVAIVFSLVVIGVAAFSLLLDFDMADQAIRRGAPAKFAWYVAFGLLVTVVWLYLEILRLLSYFQDN</sequence>
<dbReference type="AlphaFoldDB" id="A0A1I5DJ67"/>
<evidence type="ECO:0000313" key="3">
    <source>
        <dbReference type="EMBL" id="SFN99253.1"/>
    </source>
</evidence>
<keyword evidence="4" id="KW-1185">Reference proteome</keyword>
<feature type="transmembrane region" description="Helical" evidence="2">
    <location>
        <begin position="148"/>
        <end position="165"/>
    </location>
</feature>
<evidence type="ECO:0000256" key="2">
    <source>
        <dbReference type="SAM" id="Phobius"/>
    </source>
</evidence>
<feature type="transmembrane region" description="Helical" evidence="2">
    <location>
        <begin position="277"/>
        <end position="294"/>
    </location>
</feature>
<reference evidence="4" key="1">
    <citation type="submission" date="2016-10" db="EMBL/GenBank/DDBJ databases">
        <authorList>
            <person name="Varghese N."/>
            <person name="Submissions S."/>
        </authorList>
    </citation>
    <scope>NUCLEOTIDE SEQUENCE [LARGE SCALE GENOMIC DNA]</scope>
    <source>
        <strain evidence="4">DSM 43161</strain>
    </source>
</reference>
<proteinExistence type="predicted"/>
<dbReference type="PANTHER" id="PTHR41282:SF1">
    <property type="entry name" value="CONSERVED TRANSMEMBRANE PROTEIN-RELATED"/>
    <property type="match status" value="1"/>
</dbReference>
<dbReference type="PANTHER" id="PTHR41282">
    <property type="entry name" value="CONSERVED TRANSMEMBRANE PROTEIN-RELATED"/>
    <property type="match status" value="1"/>
</dbReference>
<dbReference type="EMBL" id="FOWE01000002">
    <property type="protein sequence ID" value="SFN99253.1"/>
    <property type="molecule type" value="Genomic_DNA"/>
</dbReference>
<feature type="transmembrane region" description="Helical" evidence="2">
    <location>
        <begin position="205"/>
        <end position="230"/>
    </location>
</feature>